<evidence type="ECO:0000256" key="6">
    <source>
        <dbReference type="ARBA" id="ARBA00023002"/>
    </source>
</evidence>
<dbReference type="STRING" id="767817.Desgi_0489"/>
<dbReference type="PROSITE" id="PS51379">
    <property type="entry name" value="4FE4S_FER_2"/>
    <property type="match status" value="2"/>
</dbReference>
<keyword evidence="7" id="KW-0408">Iron</keyword>
<dbReference type="SFLD" id="SFLDG01066">
    <property type="entry name" value="organic_radical-activating_enz"/>
    <property type="match status" value="1"/>
</dbReference>
<evidence type="ECO:0000313" key="12">
    <source>
        <dbReference type="EMBL" id="AGL00061.1"/>
    </source>
</evidence>
<dbReference type="AlphaFoldDB" id="R4KKB3"/>
<evidence type="ECO:0000256" key="9">
    <source>
        <dbReference type="ARBA" id="ARBA00047365"/>
    </source>
</evidence>
<accession>R4KKB3</accession>
<evidence type="ECO:0000313" key="13">
    <source>
        <dbReference type="Proteomes" id="UP000013520"/>
    </source>
</evidence>
<keyword evidence="6" id="KW-0560">Oxidoreductase</keyword>
<comment type="similarity">
    <text evidence="2">Belongs to the organic radical-activating enzymes family.</text>
</comment>
<dbReference type="HOGENOM" id="CLU_058969_0_0_9"/>
<protein>
    <submittedName>
        <fullName evidence="12">Glycyl-radical enzyme activator family protein</fullName>
    </submittedName>
</protein>
<dbReference type="Gene3D" id="3.30.70.20">
    <property type="match status" value="1"/>
</dbReference>
<feature type="domain" description="4Fe-4S ferredoxin-type" evidence="10">
    <location>
        <begin position="57"/>
        <end position="86"/>
    </location>
</feature>
<keyword evidence="4" id="KW-0949">S-adenosyl-L-methionine</keyword>
<dbReference type="InterPro" id="IPR040074">
    <property type="entry name" value="BssD/PflA/YjjW"/>
</dbReference>
<evidence type="ECO:0000256" key="4">
    <source>
        <dbReference type="ARBA" id="ARBA00022691"/>
    </source>
</evidence>
<reference evidence="12 13" key="1">
    <citation type="submission" date="2012-01" db="EMBL/GenBank/DDBJ databases">
        <title>Complete sequence of Desulfotomaculum gibsoniae DSM 7213.</title>
        <authorList>
            <consortium name="US DOE Joint Genome Institute"/>
            <person name="Lucas S."/>
            <person name="Han J."/>
            <person name="Lapidus A."/>
            <person name="Cheng J.-F."/>
            <person name="Goodwin L."/>
            <person name="Pitluck S."/>
            <person name="Peters L."/>
            <person name="Ovchinnikova G."/>
            <person name="Teshima H."/>
            <person name="Detter J.C."/>
            <person name="Han C."/>
            <person name="Tapia R."/>
            <person name="Land M."/>
            <person name="Hauser L."/>
            <person name="Kyrpides N."/>
            <person name="Ivanova N."/>
            <person name="Pagani I."/>
            <person name="Parshina S."/>
            <person name="Plugge C."/>
            <person name="Muyzer G."/>
            <person name="Kuever J."/>
            <person name="Ivanova A."/>
            <person name="Nazina T."/>
            <person name="Klenk H.-P."/>
            <person name="Brambilla E."/>
            <person name="Spring S."/>
            <person name="Stams A.F."/>
            <person name="Woyke T."/>
        </authorList>
    </citation>
    <scope>NUCLEOTIDE SEQUENCE [LARGE SCALE GENOMIC DNA]</scope>
    <source>
        <strain evidence="12 13">DSM 7213</strain>
    </source>
</reference>
<dbReference type="PIRSF" id="PIRSF000371">
    <property type="entry name" value="PFL_act_enz"/>
    <property type="match status" value="1"/>
</dbReference>
<dbReference type="EMBL" id="CP003273">
    <property type="protein sequence ID" value="AGL00061.1"/>
    <property type="molecule type" value="Genomic_DNA"/>
</dbReference>
<dbReference type="SFLD" id="SFLDS00029">
    <property type="entry name" value="Radical_SAM"/>
    <property type="match status" value="1"/>
</dbReference>
<feature type="domain" description="Radical SAM core" evidence="11">
    <location>
        <begin position="26"/>
        <end position="303"/>
    </location>
</feature>
<dbReference type="PANTHER" id="PTHR30352:SF4">
    <property type="entry name" value="PYRUVATE FORMATE-LYASE 2-ACTIVATING ENZYME"/>
    <property type="match status" value="1"/>
</dbReference>
<dbReference type="InterPro" id="IPR034457">
    <property type="entry name" value="Organic_radical-activating"/>
</dbReference>
<dbReference type="GO" id="GO:0016491">
    <property type="term" value="F:oxidoreductase activity"/>
    <property type="evidence" value="ECO:0007669"/>
    <property type="project" value="UniProtKB-KW"/>
</dbReference>
<dbReference type="NCBIfam" id="TIGR02494">
    <property type="entry name" value="PFLE_PFLC"/>
    <property type="match status" value="1"/>
</dbReference>
<keyword evidence="13" id="KW-1185">Reference proteome</keyword>
<dbReference type="InterPro" id="IPR017900">
    <property type="entry name" value="4Fe4S_Fe_S_CS"/>
</dbReference>
<dbReference type="eggNOG" id="COG1180">
    <property type="taxonomic scope" value="Bacteria"/>
</dbReference>
<sequence>MTIGVSNIVNQKLKGRIFNIQRFSLNDGPGIRTTVFFKGCPLRCLWCSNPESQQGAPQLFHLSNLCTRCYRCISVCPTGSTQVGSGGEVVIDREKCKVCGKCVEACPNEARVVMGKEMSLEEVFDTIKKDSLFFRNSGGGVTFSGGEPTQQIVYLRSLLKLCGAYGFHIALETCGYVAWEVLKSILGDVDLILYDLKHIDPIKHKQLTGVENQIILSNLQQIVKLGQDVVVRIPFIPGCNDSHENIEAVGMYLREIGQKRVDLIPYHRLGEGKYRSLGLHYKLEGVAINTEENVQRAVMALKNFGLDVEVI</sequence>
<dbReference type="SUPFAM" id="SSF102114">
    <property type="entry name" value="Radical SAM enzymes"/>
    <property type="match status" value="1"/>
</dbReference>
<proteinExistence type="inferred from homology"/>
<dbReference type="OrthoDB" id="9782387at2"/>
<dbReference type="GO" id="GO:0051539">
    <property type="term" value="F:4 iron, 4 sulfur cluster binding"/>
    <property type="evidence" value="ECO:0007669"/>
    <property type="project" value="UniProtKB-KW"/>
</dbReference>
<feature type="domain" description="4Fe-4S ferredoxin-type" evidence="10">
    <location>
        <begin position="87"/>
        <end position="116"/>
    </location>
</feature>
<dbReference type="InterPro" id="IPR007197">
    <property type="entry name" value="rSAM"/>
</dbReference>
<evidence type="ECO:0000259" key="11">
    <source>
        <dbReference type="PROSITE" id="PS51918"/>
    </source>
</evidence>
<dbReference type="SUPFAM" id="SSF54862">
    <property type="entry name" value="4Fe-4S ferredoxins"/>
    <property type="match status" value="1"/>
</dbReference>
<evidence type="ECO:0000256" key="1">
    <source>
        <dbReference type="ARBA" id="ARBA00001966"/>
    </source>
</evidence>
<dbReference type="InterPro" id="IPR012839">
    <property type="entry name" value="Organic_radical_activase"/>
</dbReference>
<dbReference type="Pfam" id="PF00037">
    <property type="entry name" value="Fer4"/>
    <property type="match status" value="1"/>
</dbReference>
<dbReference type="PROSITE" id="PS00198">
    <property type="entry name" value="4FE4S_FER_1"/>
    <property type="match status" value="1"/>
</dbReference>
<dbReference type="Proteomes" id="UP000013520">
    <property type="component" value="Chromosome"/>
</dbReference>
<comment type="cofactor">
    <cofactor evidence="1">
        <name>[4Fe-4S] cluster</name>
        <dbReference type="ChEBI" id="CHEBI:49883"/>
    </cofactor>
</comment>
<dbReference type="Gene3D" id="3.80.30.10">
    <property type="entry name" value="pyruvate-formate lyase- activating enzyme"/>
    <property type="match status" value="1"/>
</dbReference>
<evidence type="ECO:0000256" key="3">
    <source>
        <dbReference type="ARBA" id="ARBA00022485"/>
    </source>
</evidence>
<dbReference type="InterPro" id="IPR058240">
    <property type="entry name" value="rSAM_sf"/>
</dbReference>
<keyword evidence="5" id="KW-0479">Metal-binding</keyword>
<evidence type="ECO:0000259" key="10">
    <source>
        <dbReference type="PROSITE" id="PS51379"/>
    </source>
</evidence>
<dbReference type="PANTHER" id="PTHR30352">
    <property type="entry name" value="PYRUVATE FORMATE-LYASE-ACTIVATING ENZYME"/>
    <property type="match status" value="1"/>
</dbReference>
<dbReference type="RefSeq" id="WP_006523481.1">
    <property type="nucleotide sequence ID" value="NC_021184.1"/>
</dbReference>
<comment type="catalytic activity">
    <reaction evidence="9">
        <text>glycyl-[protein] + reduced [flavodoxin] + S-adenosyl-L-methionine = glycin-2-yl radical-[protein] + semiquinone [flavodoxin] + 5'-deoxyadenosine + L-methionine + H(+)</text>
        <dbReference type="Rhea" id="RHEA:61976"/>
        <dbReference type="Rhea" id="RHEA-COMP:10622"/>
        <dbReference type="Rhea" id="RHEA-COMP:14480"/>
        <dbReference type="Rhea" id="RHEA-COMP:15993"/>
        <dbReference type="Rhea" id="RHEA-COMP:15994"/>
        <dbReference type="ChEBI" id="CHEBI:15378"/>
        <dbReference type="ChEBI" id="CHEBI:17319"/>
        <dbReference type="ChEBI" id="CHEBI:29947"/>
        <dbReference type="ChEBI" id="CHEBI:32722"/>
        <dbReference type="ChEBI" id="CHEBI:57618"/>
        <dbReference type="ChEBI" id="CHEBI:57844"/>
        <dbReference type="ChEBI" id="CHEBI:59789"/>
        <dbReference type="ChEBI" id="CHEBI:140311"/>
    </reaction>
</comment>
<dbReference type="InterPro" id="IPR001989">
    <property type="entry name" value="Radical_activat_CS"/>
</dbReference>
<dbReference type="Pfam" id="PF04055">
    <property type="entry name" value="Radical_SAM"/>
    <property type="match status" value="1"/>
</dbReference>
<name>R4KKB3_9FIRM</name>
<dbReference type="GO" id="GO:0046872">
    <property type="term" value="F:metal ion binding"/>
    <property type="evidence" value="ECO:0007669"/>
    <property type="project" value="UniProtKB-KW"/>
</dbReference>
<dbReference type="SFLD" id="SFLDG01118">
    <property type="entry name" value="activating_enzymes__group_2"/>
    <property type="match status" value="1"/>
</dbReference>
<dbReference type="PROSITE" id="PS01087">
    <property type="entry name" value="RADICAL_ACTIVATING"/>
    <property type="match status" value="1"/>
</dbReference>
<evidence type="ECO:0000256" key="2">
    <source>
        <dbReference type="ARBA" id="ARBA00009777"/>
    </source>
</evidence>
<organism evidence="12 13">
    <name type="scientific">Desulfoscipio gibsoniae DSM 7213</name>
    <dbReference type="NCBI Taxonomy" id="767817"/>
    <lineage>
        <taxon>Bacteria</taxon>
        <taxon>Bacillati</taxon>
        <taxon>Bacillota</taxon>
        <taxon>Clostridia</taxon>
        <taxon>Eubacteriales</taxon>
        <taxon>Desulfallaceae</taxon>
        <taxon>Desulfoscipio</taxon>
    </lineage>
</organism>
<dbReference type="InterPro" id="IPR017896">
    <property type="entry name" value="4Fe4S_Fe-S-bd"/>
</dbReference>
<evidence type="ECO:0000256" key="5">
    <source>
        <dbReference type="ARBA" id="ARBA00022723"/>
    </source>
</evidence>
<dbReference type="PROSITE" id="PS51918">
    <property type="entry name" value="RADICAL_SAM"/>
    <property type="match status" value="1"/>
</dbReference>
<dbReference type="KEGG" id="dgi:Desgi_0489"/>
<evidence type="ECO:0000256" key="7">
    <source>
        <dbReference type="ARBA" id="ARBA00023004"/>
    </source>
</evidence>
<keyword evidence="8" id="KW-0411">Iron-sulfur</keyword>
<evidence type="ECO:0000256" key="8">
    <source>
        <dbReference type="ARBA" id="ARBA00023014"/>
    </source>
</evidence>
<keyword evidence="3" id="KW-0004">4Fe-4S</keyword>
<gene>
    <name evidence="12" type="ORF">Desgi_0489</name>
</gene>